<dbReference type="GeneID" id="59344726"/>
<dbReference type="GO" id="GO:0000460">
    <property type="term" value="P:maturation of 5.8S rRNA"/>
    <property type="evidence" value="ECO:0007669"/>
    <property type="project" value="TreeGrafter"/>
</dbReference>
<protein>
    <recommendedName>
        <fullName evidence="6">Exosome complex protein</fullName>
    </recommendedName>
</protein>
<evidence type="ECO:0000256" key="3">
    <source>
        <dbReference type="ARBA" id="ARBA00022552"/>
    </source>
</evidence>
<gene>
    <name evidence="8" type="ORF">MIND_00542800</name>
</gene>
<comment type="similarity">
    <text evidence="2 6">Belongs to the C1D family.</text>
</comment>
<dbReference type="InterPro" id="IPR007146">
    <property type="entry name" value="Sas10/Utp3/C1D"/>
</dbReference>
<feature type="compositionally biased region" description="Acidic residues" evidence="7">
    <location>
        <begin position="166"/>
        <end position="182"/>
    </location>
</feature>
<evidence type="ECO:0000313" key="9">
    <source>
        <dbReference type="Proteomes" id="UP000636479"/>
    </source>
</evidence>
<dbReference type="PANTHER" id="PTHR15341:SF3">
    <property type="entry name" value="NUCLEAR NUCLEIC ACID-BINDING PROTEIN C1D"/>
    <property type="match status" value="1"/>
</dbReference>
<dbReference type="GO" id="GO:0010468">
    <property type="term" value="P:regulation of gene expression"/>
    <property type="evidence" value="ECO:0007669"/>
    <property type="project" value="TreeGrafter"/>
</dbReference>
<evidence type="ECO:0000256" key="2">
    <source>
        <dbReference type="ARBA" id="ARBA00009154"/>
    </source>
</evidence>
<feature type="region of interest" description="Disordered" evidence="7">
    <location>
        <begin position="155"/>
        <end position="278"/>
    </location>
</feature>
<sequence length="278" mass="30830">MIPAFFMTTETTKLKAKLGALDASLTNLEDAIAPLLEQPFAETLADLTALERAKLQTLVPYLVYDLVFIYLKAQGLDPKTHPVVEELNRVKEYFGKISSAENPETPSTQLDKGAATRFIKHAIARATYGNKEPEIEEIPPSTFVPVKVTEKMREREEYQKELANEGSEEEDSDLEIINEEEMSAVKDKGKGKAVEQDLDSKPEPVAGSKRRRPMADPFAGYGDDEAQPSAGAAPSLHNDEELSQKSKKKNKGIETEKGPNRKEDNAKSPKKKKKKTGK</sequence>
<dbReference type="AlphaFoldDB" id="A0A8H6SWY2"/>
<evidence type="ECO:0000256" key="5">
    <source>
        <dbReference type="ARBA" id="ARBA00023242"/>
    </source>
</evidence>
<dbReference type="EMBL" id="JACAZF010000004">
    <property type="protein sequence ID" value="KAF7307483.1"/>
    <property type="molecule type" value="Genomic_DNA"/>
</dbReference>
<dbReference type="PANTHER" id="PTHR15341">
    <property type="entry name" value="SUN-COR STEROID HORMONE RECEPTOR CO-REPRESSOR"/>
    <property type="match status" value="1"/>
</dbReference>
<comment type="caution">
    <text evidence="8">The sequence shown here is derived from an EMBL/GenBank/DDBJ whole genome shotgun (WGS) entry which is preliminary data.</text>
</comment>
<dbReference type="GO" id="GO:0003677">
    <property type="term" value="F:DNA binding"/>
    <property type="evidence" value="ECO:0007669"/>
    <property type="project" value="TreeGrafter"/>
</dbReference>
<dbReference type="GO" id="GO:0005730">
    <property type="term" value="C:nucleolus"/>
    <property type="evidence" value="ECO:0007669"/>
    <property type="project" value="TreeGrafter"/>
</dbReference>
<dbReference type="RefSeq" id="XP_037222502.1">
    <property type="nucleotide sequence ID" value="XM_037362210.1"/>
</dbReference>
<dbReference type="OrthoDB" id="1421013at2759"/>
<comment type="subcellular location">
    <subcellularLocation>
        <location evidence="1 6">Nucleus</location>
    </subcellularLocation>
</comment>
<dbReference type="GO" id="GO:0003723">
    <property type="term" value="F:RNA binding"/>
    <property type="evidence" value="ECO:0007669"/>
    <property type="project" value="UniProtKB-UniRule"/>
</dbReference>
<evidence type="ECO:0000256" key="7">
    <source>
        <dbReference type="SAM" id="MobiDB-lite"/>
    </source>
</evidence>
<keyword evidence="4 6" id="KW-0694">RNA-binding</keyword>
<evidence type="ECO:0000256" key="4">
    <source>
        <dbReference type="ARBA" id="ARBA00022884"/>
    </source>
</evidence>
<evidence type="ECO:0000313" key="8">
    <source>
        <dbReference type="EMBL" id="KAF7307483.1"/>
    </source>
</evidence>
<keyword evidence="5 6" id="KW-0539">Nucleus</keyword>
<accession>A0A8H6SWY2</accession>
<organism evidence="8 9">
    <name type="scientific">Mycena indigotica</name>
    <dbReference type="NCBI Taxonomy" id="2126181"/>
    <lineage>
        <taxon>Eukaryota</taxon>
        <taxon>Fungi</taxon>
        <taxon>Dikarya</taxon>
        <taxon>Basidiomycota</taxon>
        <taxon>Agaricomycotina</taxon>
        <taxon>Agaricomycetes</taxon>
        <taxon>Agaricomycetidae</taxon>
        <taxon>Agaricales</taxon>
        <taxon>Marasmiineae</taxon>
        <taxon>Mycenaceae</taxon>
        <taxon>Mycena</taxon>
    </lineage>
</organism>
<feature type="compositionally biased region" description="Basic and acidic residues" evidence="7">
    <location>
        <begin position="183"/>
        <end position="202"/>
    </location>
</feature>
<reference evidence="8" key="1">
    <citation type="submission" date="2020-05" db="EMBL/GenBank/DDBJ databases">
        <title>Mycena genomes resolve the evolution of fungal bioluminescence.</title>
        <authorList>
            <person name="Tsai I.J."/>
        </authorList>
    </citation>
    <scope>NUCLEOTIDE SEQUENCE</scope>
    <source>
        <strain evidence="8">171206Taipei</strain>
    </source>
</reference>
<keyword evidence="9" id="KW-1185">Reference proteome</keyword>
<feature type="compositionally biased region" description="Basic residues" evidence="7">
    <location>
        <begin position="268"/>
        <end position="278"/>
    </location>
</feature>
<comment type="function">
    <text evidence="6">Required for exosome-dependent processing of pre-rRNA and small nucleolar RNA (snRNA) precursors. Involved in processing of 35S pre-rRNA at the A0, A1 and A2 sites.</text>
</comment>
<proteinExistence type="inferred from homology"/>
<dbReference type="Proteomes" id="UP000636479">
    <property type="component" value="Unassembled WGS sequence"/>
</dbReference>
<dbReference type="GO" id="GO:0000178">
    <property type="term" value="C:exosome (RNase complex)"/>
    <property type="evidence" value="ECO:0007669"/>
    <property type="project" value="TreeGrafter"/>
</dbReference>
<evidence type="ECO:0000256" key="6">
    <source>
        <dbReference type="RuleBase" id="RU368003"/>
    </source>
</evidence>
<name>A0A8H6SWY2_9AGAR</name>
<keyword evidence="3 6" id="KW-0698">rRNA processing</keyword>
<feature type="compositionally biased region" description="Basic and acidic residues" evidence="7">
    <location>
        <begin position="251"/>
        <end position="267"/>
    </location>
</feature>
<dbReference type="Pfam" id="PF04000">
    <property type="entry name" value="Sas10_Utp3"/>
    <property type="match status" value="1"/>
</dbReference>
<evidence type="ECO:0000256" key="1">
    <source>
        <dbReference type="ARBA" id="ARBA00004123"/>
    </source>
</evidence>
<dbReference type="InterPro" id="IPR011082">
    <property type="entry name" value="Exosome-assoc_fac/DNA_repair"/>
</dbReference>